<proteinExistence type="predicted"/>
<accession>A0A2S0K689</accession>
<dbReference type="Gene3D" id="1.10.10.2910">
    <property type="match status" value="1"/>
</dbReference>
<dbReference type="Pfam" id="PF06114">
    <property type="entry name" value="Peptidase_M78"/>
    <property type="match status" value="1"/>
</dbReference>
<dbReference type="GeneID" id="48279009"/>
<organism evidence="2 4">
    <name type="scientific">Lysinibacillus sphaericus</name>
    <name type="common">Bacillus sphaericus</name>
    <dbReference type="NCBI Taxonomy" id="1421"/>
    <lineage>
        <taxon>Bacteria</taxon>
        <taxon>Bacillati</taxon>
        <taxon>Bacillota</taxon>
        <taxon>Bacilli</taxon>
        <taxon>Bacillales</taxon>
        <taxon>Bacillaceae</taxon>
        <taxon>Lysinibacillus</taxon>
    </lineage>
</organism>
<dbReference type="EMBL" id="UFSZ01000001">
    <property type="protein sequence ID" value="SUV15090.1"/>
    <property type="molecule type" value="Genomic_DNA"/>
</dbReference>
<keyword evidence="3" id="KW-0378">Hydrolase</keyword>
<evidence type="ECO:0000259" key="1">
    <source>
        <dbReference type="Pfam" id="PF06114"/>
    </source>
</evidence>
<dbReference type="EMBL" id="CP019980">
    <property type="protein sequence ID" value="AVK98890.1"/>
    <property type="molecule type" value="Genomic_DNA"/>
</dbReference>
<dbReference type="Proteomes" id="UP000255295">
    <property type="component" value="Unassembled WGS sequence"/>
</dbReference>
<dbReference type="GO" id="GO:0016787">
    <property type="term" value="F:hydrolase activity"/>
    <property type="evidence" value="ECO:0007669"/>
    <property type="project" value="UniProtKB-KW"/>
</dbReference>
<feature type="domain" description="IrrE N-terminal-like" evidence="1">
    <location>
        <begin position="24"/>
        <end position="141"/>
    </location>
</feature>
<gene>
    <name evidence="3" type="primary">immA_1</name>
    <name evidence="2" type="ORF">LS41612_22650</name>
    <name evidence="3" type="ORF">NCTC10338_00109</name>
</gene>
<dbReference type="AlphaFoldDB" id="A0A2S0K689"/>
<dbReference type="RefSeq" id="WP_024362621.1">
    <property type="nucleotide sequence ID" value="NZ_BJNS01000014.1"/>
</dbReference>
<sequence length="146" mass="17326">MWIKKIVQDLINTYQTNDIAVITQQMNVQIIEYDLDDEIHGFYRYVRRNKYIFINSNLAEQKKEFVCVHELGHVVLHPNVNTPFMRSNTYFSIDKIEHQANLFAVELLIPDELARKYISEQMTIYEIAALHHIPVKLVELKFKGLF</sequence>
<dbReference type="PANTHER" id="PTHR43236:SF1">
    <property type="entry name" value="BLL7220 PROTEIN"/>
    <property type="match status" value="1"/>
</dbReference>
<dbReference type="EC" id="3.4.-.-" evidence="3"/>
<dbReference type="PANTHER" id="PTHR43236">
    <property type="entry name" value="ANTITOXIN HIGA1"/>
    <property type="match status" value="1"/>
</dbReference>
<dbReference type="InterPro" id="IPR052345">
    <property type="entry name" value="Rad_response_metalloprotease"/>
</dbReference>
<evidence type="ECO:0000313" key="5">
    <source>
        <dbReference type="Proteomes" id="UP000255295"/>
    </source>
</evidence>
<dbReference type="InterPro" id="IPR010359">
    <property type="entry name" value="IrrE_HExxH"/>
</dbReference>
<reference evidence="3 5" key="2">
    <citation type="submission" date="2018-06" db="EMBL/GenBank/DDBJ databases">
        <authorList>
            <consortium name="Pathogen Informatics"/>
            <person name="Doyle S."/>
        </authorList>
    </citation>
    <scope>NUCLEOTIDE SEQUENCE [LARGE SCALE GENOMIC DNA]</scope>
    <source>
        <strain evidence="3 5">NCTC10338</strain>
    </source>
</reference>
<evidence type="ECO:0000313" key="3">
    <source>
        <dbReference type="EMBL" id="SUV15090.1"/>
    </source>
</evidence>
<evidence type="ECO:0000313" key="2">
    <source>
        <dbReference type="EMBL" id="AVK98890.1"/>
    </source>
</evidence>
<name>A0A2S0K689_LYSSH</name>
<dbReference type="Proteomes" id="UP000238825">
    <property type="component" value="Chromosome"/>
</dbReference>
<reference evidence="2 4" key="1">
    <citation type="submission" date="2017-03" db="EMBL/GenBank/DDBJ databases">
        <title>The whole genome sequencing and assembly of Lysinibacillus sphaericus DSM 28T strain.</title>
        <authorList>
            <person name="Lee Y.-J."/>
            <person name="Yi H."/>
            <person name="Bahn Y.-S."/>
            <person name="Kim J.F."/>
            <person name="Lee D.-W."/>
        </authorList>
    </citation>
    <scope>NUCLEOTIDE SEQUENCE [LARGE SCALE GENOMIC DNA]</scope>
    <source>
        <strain evidence="2 4">DSM 28</strain>
    </source>
</reference>
<evidence type="ECO:0000313" key="4">
    <source>
        <dbReference type="Proteomes" id="UP000238825"/>
    </source>
</evidence>
<protein>
    <submittedName>
        <fullName evidence="2">ImmA/IrrE family metallo-endopeptidase</fullName>
    </submittedName>
    <submittedName>
        <fullName evidence="3">Uncharacterized immunity region protein 2</fullName>
        <ecNumber evidence="3">3.4.-.-</ecNumber>
    </submittedName>
</protein>